<dbReference type="InterPro" id="IPR036759">
    <property type="entry name" value="TPK_catalytic_sf"/>
</dbReference>
<dbReference type="PANTHER" id="PTHR41299:SF1">
    <property type="entry name" value="THIAMINE PYROPHOSPHOKINASE"/>
    <property type="match status" value="1"/>
</dbReference>
<organism evidence="7 8">
    <name type="scientific">Candidatus Acutalibacter pullicola</name>
    <dbReference type="NCBI Taxonomy" id="2838417"/>
    <lineage>
        <taxon>Bacteria</taxon>
        <taxon>Bacillati</taxon>
        <taxon>Bacillota</taxon>
        <taxon>Clostridia</taxon>
        <taxon>Eubacteriales</taxon>
        <taxon>Acutalibacteraceae</taxon>
        <taxon>Acutalibacter</taxon>
    </lineage>
</organism>
<dbReference type="AlphaFoldDB" id="A0A9D2SF63"/>
<protein>
    <recommendedName>
        <fullName evidence="5">Thiamine diphosphokinase</fullName>
        <ecNumber evidence="5">2.7.6.2</ecNumber>
    </recommendedName>
</protein>
<evidence type="ECO:0000256" key="3">
    <source>
        <dbReference type="ARBA" id="ARBA00022777"/>
    </source>
</evidence>
<keyword evidence="3" id="KW-0418">Kinase</keyword>
<keyword evidence="1 7" id="KW-0808">Transferase</keyword>
<dbReference type="NCBIfam" id="TIGR01378">
    <property type="entry name" value="thi_PPkinase"/>
    <property type="match status" value="1"/>
</dbReference>
<dbReference type="InterPro" id="IPR053149">
    <property type="entry name" value="TPK"/>
</dbReference>
<dbReference type="GO" id="GO:0004788">
    <property type="term" value="F:thiamine diphosphokinase activity"/>
    <property type="evidence" value="ECO:0007669"/>
    <property type="project" value="UniProtKB-UniRule"/>
</dbReference>
<feature type="domain" description="Thiamin pyrophosphokinase thiamin-binding" evidence="6">
    <location>
        <begin position="134"/>
        <end position="208"/>
    </location>
</feature>
<evidence type="ECO:0000256" key="4">
    <source>
        <dbReference type="ARBA" id="ARBA00022840"/>
    </source>
</evidence>
<dbReference type="Pfam" id="PF04263">
    <property type="entry name" value="TPK_catalytic"/>
    <property type="match status" value="1"/>
</dbReference>
<evidence type="ECO:0000259" key="6">
    <source>
        <dbReference type="SMART" id="SM00983"/>
    </source>
</evidence>
<name>A0A9D2SF63_9FIRM</name>
<dbReference type="Gene3D" id="3.40.50.10240">
    <property type="entry name" value="Thiamin pyrophosphokinase, catalytic domain"/>
    <property type="match status" value="1"/>
</dbReference>
<dbReference type="GO" id="GO:0016301">
    <property type="term" value="F:kinase activity"/>
    <property type="evidence" value="ECO:0007669"/>
    <property type="project" value="UniProtKB-KW"/>
</dbReference>
<dbReference type="GO" id="GO:0009229">
    <property type="term" value="P:thiamine diphosphate biosynthetic process"/>
    <property type="evidence" value="ECO:0007669"/>
    <property type="project" value="InterPro"/>
</dbReference>
<gene>
    <name evidence="7" type="ORF">H9710_06380</name>
</gene>
<reference evidence="7" key="2">
    <citation type="submission" date="2021-04" db="EMBL/GenBank/DDBJ databases">
        <authorList>
            <person name="Gilroy R."/>
        </authorList>
    </citation>
    <scope>NUCLEOTIDE SEQUENCE</scope>
    <source>
        <strain evidence="7">CHK185-1770</strain>
    </source>
</reference>
<evidence type="ECO:0000313" key="7">
    <source>
        <dbReference type="EMBL" id="HJB98189.1"/>
    </source>
</evidence>
<keyword evidence="2" id="KW-0547">Nucleotide-binding</keyword>
<keyword evidence="4" id="KW-0067">ATP-binding</keyword>
<dbReference type="SUPFAM" id="SSF63862">
    <property type="entry name" value="Thiamin pyrophosphokinase, substrate-binding domain"/>
    <property type="match status" value="1"/>
</dbReference>
<sequence>MAAKKQTCMILGAAPIEDSKIFQEFPPEDHYVICADAGYETAAQYGIVPDLIVGDFDSAKELPPQGQKVARLPVEKDVTDTMYAAMRGLTKGFRSFVLLGCLGGARFDHSLANLEVLQFLLAHGGHGVMADNHTKIFLIRDSRLRLTEMKGATLSVFPYGVPSCMVSYEGLQYPLTHRNLTSGGVLMGVSNRIVADTAEILVHEGTALVVVYQE</sequence>
<evidence type="ECO:0000256" key="1">
    <source>
        <dbReference type="ARBA" id="ARBA00022679"/>
    </source>
</evidence>
<dbReference type="GO" id="GO:0005524">
    <property type="term" value="F:ATP binding"/>
    <property type="evidence" value="ECO:0007669"/>
    <property type="project" value="UniProtKB-KW"/>
</dbReference>
<dbReference type="EMBL" id="DWXG01000049">
    <property type="protein sequence ID" value="HJB98189.1"/>
    <property type="molecule type" value="Genomic_DNA"/>
</dbReference>
<dbReference type="EC" id="2.7.6.2" evidence="5"/>
<proteinExistence type="predicted"/>
<dbReference type="PANTHER" id="PTHR41299">
    <property type="entry name" value="THIAMINE PYROPHOSPHOKINASE"/>
    <property type="match status" value="1"/>
</dbReference>
<dbReference type="CDD" id="cd07995">
    <property type="entry name" value="TPK"/>
    <property type="match status" value="1"/>
</dbReference>
<evidence type="ECO:0000256" key="5">
    <source>
        <dbReference type="NCBIfam" id="TIGR01378"/>
    </source>
</evidence>
<accession>A0A9D2SF63</accession>
<evidence type="ECO:0000256" key="2">
    <source>
        <dbReference type="ARBA" id="ARBA00022741"/>
    </source>
</evidence>
<dbReference type="GO" id="GO:0030975">
    <property type="term" value="F:thiamine binding"/>
    <property type="evidence" value="ECO:0007669"/>
    <property type="project" value="InterPro"/>
</dbReference>
<comment type="caution">
    <text evidence="7">The sequence shown here is derived from an EMBL/GenBank/DDBJ whole genome shotgun (WGS) entry which is preliminary data.</text>
</comment>
<dbReference type="Pfam" id="PF04265">
    <property type="entry name" value="TPK_B1_binding"/>
    <property type="match status" value="1"/>
</dbReference>
<dbReference type="InterPro" id="IPR006282">
    <property type="entry name" value="Thi_PPkinase"/>
</dbReference>
<dbReference type="InterPro" id="IPR036371">
    <property type="entry name" value="TPK_B1-bd_sf"/>
</dbReference>
<dbReference type="SMART" id="SM00983">
    <property type="entry name" value="TPK_B1_binding"/>
    <property type="match status" value="1"/>
</dbReference>
<dbReference type="Proteomes" id="UP000826793">
    <property type="component" value="Unassembled WGS sequence"/>
</dbReference>
<dbReference type="GO" id="GO:0006772">
    <property type="term" value="P:thiamine metabolic process"/>
    <property type="evidence" value="ECO:0007669"/>
    <property type="project" value="UniProtKB-UniRule"/>
</dbReference>
<evidence type="ECO:0000313" key="8">
    <source>
        <dbReference type="Proteomes" id="UP000826793"/>
    </source>
</evidence>
<dbReference type="SUPFAM" id="SSF63999">
    <property type="entry name" value="Thiamin pyrophosphokinase, catalytic domain"/>
    <property type="match status" value="1"/>
</dbReference>
<reference evidence="7" key="1">
    <citation type="journal article" date="2021" name="PeerJ">
        <title>Extensive microbial diversity within the chicken gut microbiome revealed by metagenomics and culture.</title>
        <authorList>
            <person name="Gilroy R."/>
            <person name="Ravi A."/>
            <person name="Getino M."/>
            <person name="Pursley I."/>
            <person name="Horton D.L."/>
            <person name="Alikhan N.F."/>
            <person name="Baker D."/>
            <person name="Gharbi K."/>
            <person name="Hall N."/>
            <person name="Watson M."/>
            <person name="Adriaenssens E.M."/>
            <person name="Foster-Nyarko E."/>
            <person name="Jarju S."/>
            <person name="Secka A."/>
            <person name="Antonio M."/>
            <person name="Oren A."/>
            <person name="Chaudhuri R.R."/>
            <person name="La Ragione R."/>
            <person name="Hildebrand F."/>
            <person name="Pallen M.J."/>
        </authorList>
    </citation>
    <scope>NUCLEOTIDE SEQUENCE</scope>
    <source>
        <strain evidence="7">CHK185-1770</strain>
    </source>
</reference>
<dbReference type="InterPro" id="IPR007371">
    <property type="entry name" value="TPK_catalytic"/>
</dbReference>
<dbReference type="InterPro" id="IPR007373">
    <property type="entry name" value="Thiamin_PyroPKinase_B1-bd"/>
</dbReference>